<reference evidence="2" key="1">
    <citation type="submission" date="2022-11" db="UniProtKB">
        <authorList>
            <consortium name="WormBaseParasite"/>
        </authorList>
    </citation>
    <scope>IDENTIFICATION</scope>
</reference>
<sequence length="113" mass="12538">MLSPSGNRSSRNDDDGVRRAVAGWRSVGQQRPFQVVCMIVLLRKVLSGSSGGRRTPPLPSPKLLRISRMSRALMWRKFATVRCASVRQKPLLWPVRGQSSAPAPHTLFVCLPC</sequence>
<proteinExistence type="predicted"/>
<name>A0A914W701_9BILA</name>
<evidence type="ECO:0000313" key="2">
    <source>
        <dbReference type="WBParaSite" id="PSAMB.scaffold31size108074.g835.t1"/>
    </source>
</evidence>
<dbReference type="AlphaFoldDB" id="A0A914W701"/>
<dbReference type="WBParaSite" id="PSAMB.scaffold31size108074.g835.t1">
    <property type="protein sequence ID" value="PSAMB.scaffold31size108074.g835.t1"/>
    <property type="gene ID" value="PSAMB.scaffold31size108074.g835"/>
</dbReference>
<protein>
    <submittedName>
        <fullName evidence="2">Uncharacterized protein</fullName>
    </submittedName>
</protein>
<keyword evidence="1" id="KW-1185">Reference proteome</keyword>
<organism evidence="1 2">
    <name type="scientific">Plectus sambesii</name>
    <dbReference type="NCBI Taxonomy" id="2011161"/>
    <lineage>
        <taxon>Eukaryota</taxon>
        <taxon>Metazoa</taxon>
        <taxon>Ecdysozoa</taxon>
        <taxon>Nematoda</taxon>
        <taxon>Chromadorea</taxon>
        <taxon>Plectida</taxon>
        <taxon>Plectina</taxon>
        <taxon>Plectoidea</taxon>
        <taxon>Plectidae</taxon>
        <taxon>Plectus</taxon>
    </lineage>
</organism>
<dbReference type="Proteomes" id="UP000887566">
    <property type="component" value="Unplaced"/>
</dbReference>
<accession>A0A914W701</accession>
<evidence type="ECO:0000313" key="1">
    <source>
        <dbReference type="Proteomes" id="UP000887566"/>
    </source>
</evidence>